<reference evidence="1" key="1">
    <citation type="submission" date="2018-02" db="EMBL/GenBank/DDBJ databases">
        <title>Rhizophora mucronata_Transcriptome.</title>
        <authorList>
            <person name="Meera S.P."/>
            <person name="Sreeshan A."/>
            <person name="Augustine A."/>
        </authorList>
    </citation>
    <scope>NUCLEOTIDE SEQUENCE</scope>
    <source>
        <tissue evidence="1">Leaf</tissue>
    </source>
</reference>
<accession>A0A2P2QY36</accession>
<proteinExistence type="predicted"/>
<sequence length="28" mass="3251">MGVLVIFNFQKVTCNLFSLAAHLTHWPY</sequence>
<organism evidence="1">
    <name type="scientific">Rhizophora mucronata</name>
    <name type="common">Asiatic mangrove</name>
    <dbReference type="NCBI Taxonomy" id="61149"/>
    <lineage>
        <taxon>Eukaryota</taxon>
        <taxon>Viridiplantae</taxon>
        <taxon>Streptophyta</taxon>
        <taxon>Embryophyta</taxon>
        <taxon>Tracheophyta</taxon>
        <taxon>Spermatophyta</taxon>
        <taxon>Magnoliopsida</taxon>
        <taxon>eudicotyledons</taxon>
        <taxon>Gunneridae</taxon>
        <taxon>Pentapetalae</taxon>
        <taxon>rosids</taxon>
        <taxon>fabids</taxon>
        <taxon>Malpighiales</taxon>
        <taxon>Rhizophoraceae</taxon>
        <taxon>Rhizophora</taxon>
    </lineage>
</organism>
<name>A0A2P2QY36_RHIMU</name>
<protein>
    <submittedName>
        <fullName evidence="1">Uncharacterized protein</fullName>
    </submittedName>
</protein>
<dbReference type="AlphaFoldDB" id="A0A2P2QY36"/>
<evidence type="ECO:0000313" key="1">
    <source>
        <dbReference type="EMBL" id="MBX71883.1"/>
    </source>
</evidence>
<dbReference type="EMBL" id="GGEC01091399">
    <property type="protein sequence ID" value="MBX71883.1"/>
    <property type="molecule type" value="Transcribed_RNA"/>
</dbReference>